<reference evidence="5 6" key="1">
    <citation type="submission" date="2019-02" db="EMBL/GenBank/DDBJ databases">
        <title>Deep-cultivation of Planctomycetes and their phenomic and genomic characterization uncovers novel biology.</title>
        <authorList>
            <person name="Wiegand S."/>
            <person name="Jogler M."/>
            <person name="Boedeker C."/>
            <person name="Pinto D."/>
            <person name="Vollmers J."/>
            <person name="Rivas-Marin E."/>
            <person name="Kohn T."/>
            <person name="Peeters S.H."/>
            <person name="Heuer A."/>
            <person name="Rast P."/>
            <person name="Oberbeckmann S."/>
            <person name="Bunk B."/>
            <person name="Jeske O."/>
            <person name="Meyerdierks A."/>
            <person name="Storesund J.E."/>
            <person name="Kallscheuer N."/>
            <person name="Luecker S."/>
            <person name="Lage O.M."/>
            <person name="Pohl T."/>
            <person name="Merkel B.J."/>
            <person name="Hornburger P."/>
            <person name="Mueller R.-W."/>
            <person name="Bruemmer F."/>
            <person name="Labrenz M."/>
            <person name="Spormann A.M."/>
            <person name="Op Den Camp H."/>
            <person name="Overmann J."/>
            <person name="Amann R."/>
            <person name="Jetten M.S.M."/>
            <person name="Mascher T."/>
            <person name="Medema M.H."/>
            <person name="Devos D.P."/>
            <person name="Kaster A.-K."/>
            <person name="Ovreas L."/>
            <person name="Rohde M."/>
            <person name="Galperin M.Y."/>
            <person name="Jogler C."/>
        </authorList>
    </citation>
    <scope>NUCLEOTIDE SEQUENCE [LARGE SCALE GENOMIC DNA]</scope>
    <source>
        <strain evidence="5 6">V7</strain>
    </source>
</reference>
<dbReference type="OrthoDB" id="9812105at2"/>
<dbReference type="Gene3D" id="3.40.109.10">
    <property type="entry name" value="NADH Oxidase"/>
    <property type="match status" value="1"/>
</dbReference>
<dbReference type="PANTHER" id="PTHR43673">
    <property type="entry name" value="NAD(P)H NITROREDUCTASE YDGI-RELATED"/>
    <property type="match status" value="1"/>
</dbReference>
<name>A0A5C6FKT8_9PLAN</name>
<evidence type="ECO:0000256" key="1">
    <source>
        <dbReference type="ARBA" id="ARBA00007118"/>
    </source>
</evidence>
<feature type="domain" description="Nitroreductase" evidence="4">
    <location>
        <begin position="25"/>
        <end position="210"/>
    </location>
</feature>
<dbReference type="EC" id="1.-.-.-" evidence="5"/>
<evidence type="ECO:0000313" key="6">
    <source>
        <dbReference type="Proteomes" id="UP000316476"/>
    </source>
</evidence>
<accession>A0A5C6FKT8</accession>
<keyword evidence="2" id="KW-0521">NADP</keyword>
<evidence type="ECO:0000259" key="4">
    <source>
        <dbReference type="Pfam" id="PF00881"/>
    </source>
</evidence>
<keyword evidence="3 5" id="KW-0560">Oxidoreductase</keyword>
<dbReference type="CDD" id="cd02149">
    <property type="entry name" value="NfsB-like"/>
    <property type="match status" value="1"/>
</dbReference>
<protein>
    <submittedName>
        <fullName evidence="5">Oxygen-insensitive NAD(P)H nitroreductase</fullName>
        <ecNumber evidence="5">1.-.-.-</ecNumber>
    </submittedName>
</protein>
<sequence length="235" mass="26553">MLDTNVDCELDSESAQLDIVDHALNRYSAKAYDPERKISPENVEKIKKLLRFSPSSVNSQPWHFVLASTDEGKERVAKGTDEKYPFNSGSIRAASHVVVFCSRLDIQQDYLTRVLQQEESDGRFDADPSFKDKMNAGRNLFINLHKHDFKDVQHWMDKQVYLNIGAFLLGVAALGIDATPMEGIDVKALDEELGLREKGFTSLVVVTLGYHDAEKDYNADLPKSRLPYSEILTEI</sequence>
<dbReference type="SUPFAM" id="SSF55469">
    <property type="entry name" value="FMN-dependent nitroreductase-like"/>
    <property type="match status" value="1"/>
</dbReference>
<dbReference type="GO" id="GO:0016491">
    <property type="term" value="F:oxidoreductase activity"/>
    <property type="evidence" value="ECO:0007669"/>
    <property type="project" value="UniProtKB-KW"/>
</dbReference>
<evidence type="ECO:0000256" key="3">
    <source>
        <dbReference type="ARBA" id="ARBA00023002"/>
    </source>
</evidence>
<gene>
    <name evidence="5" type="primary">nfnB</name>
    <name evidence="5" type="ORF">V7x_37880</name>
</gene>
<dbReference type="Proteomes" id="UP000316476">
    <property type="component" value="Unassembled WGS sequence"/>
</dbReference>
<dbReference type="InterPro" id="IPR000415">
    <property type="entry name" value="Nitroreductase-like"/>
</dbReference>
<evidence type="ECO:0000256" key="2">
    <source>
        <dbReference type="ARBA" id="ARBA00022857"/>
    </source>
</evidence>
<proteinExistence type="inferred from homology"/>
<dbReference type="InterPro" id="IPR029479">
    <property type="entry name" value="Nitroreductase"/>
</dbReference>
<dbReference type="NCBIfam" id="NF008275">
    <property type="entry name" value="PRK11053.1"/>
    <property type="match status" value="1"/>
</dbReference>
<dbReference type="InterPro" id="IPR033878">
    <property type="entry name" value="NfsB-like"/>
</dbReference>
<dbReference type="AlphaFoldDB" id="A0A5C6FKT8"/>
<evidence type="ECO:0000313" key="5">
    <source>
        <dbReference type="EMBL" id="TWU62059.1"/>
    </source>
</evidence>
<dbReference type="EMBL" id="SJPZ01000002">
    <property type="protein sequence ID" value="TWU62059.1"/>
    <property type="molecule type" value="Genomic_DNA"/>
</dbReference>
<dbReference type="Pfam" id="PF00881">
    <property type="entry name" value="Nitroreductase"/>
    <property type="match status" value="1"/>
</dbReference>
<dbReference type="PANTHER" id="PTHR43673:SF10">
    <property type="entry name" value="NADH DEHYDROGENASE_NAD(P)H NITROREDUCTASE XCC3605-RELATED"/>
    <property type="match status" value="1"/>
</dbReference>
<comment type="similarity">
    <text evidence="1">Belongs to the nitroreductase family.</text>
</comment>
<organism evidence="5 6">
    <name type="scientific">Crateriforma conspicua</name>
    <dbReference type="NCBI Taxonomy" id="2527996"/>
    <lineage>
        <taxon>Bacteria</taxon>
        <taxon>Pseudomonadati</taxon>
        <taxon>Planctomycetota</taxon>
        <taxon>Planctomycetia</taxon>
        <taxon>Planctomycetales</taxon>
        <taxon>Planctomycetaceae</taxon>
        <taxon>Crateriforma</taxon>
    </lineage>
</organism>
<comment type="caution">
    <text evidence="5">The sequence shown here is derived from an EMBL/GenBank/DDBJ whole genome shotgun (WGS) entry which is preliminary data.</text>
</comment>